<evidence type="ECO:0000256" key="4">
    <source>
        <dbReference type="ARBA" id="ARBA00023136"/>
    </source>
</evidence>
<keyword evidence="4 5" id="KW-0472">Membrane</keyword>
<feature type="transmembrane region" description="Helical" evidence="5">
    <location>
        <begin position="308"/>
        <end position="336"/>
    </location>
</feature>
<feature type="transmembrane region" description="Helical" evidence="5">
    <location>
        <begin position="220"/>
        <end position="242"/>
    </location>
</feature>
<protein>
    <submittedName>
        <fullName evidence="7">MFS transporter</fullName>
    </submittedName>
</protein>
<dbReference type="RefSeq" id="WP_368393219.1">
    <property type="nucleotide sequence ID" value="NZ_JBFRYC010000026.1"/>
</dbReference>
<organism evidence="7 8">
    <name type="scientific">Thioclava arctica</name>
    <dbReference type="NCBI Taxonomy" id="3238301"/>
    <lineage>
        <taxon>Bacteria</taxon>
        <taxon>Pseudomonadati</taxon>
        <taxon>Pseudomonadota</taxon>
        <taxon>Alphaproteobacteria</taxon>
        <taxon>Rhodobacterales</taxon>
        <taxon>Paracoccaceae</taxon>
        <taxon>Thioclava</taxon>
    </lineage>
</organism>
<keyword evidence="2 5" id="KW-0812">Transmembrane</keyword>
<gene>
    <name evidence="7" type="ORF">AB4874_19240</name>
</gene>
<feature type="transmembrane region" description="Helical" evidence="5">
    <location>
        <begin position="389"/>
        <end position="408"/>
    </location>
</feature>
<evidence type="ECO:0000256" key="1">
    <source>
        <dbReference type="ARBA" id="ARBA00009617"/>
    </source>
</evidence>
<feature type="transmembrane region" description="Helical" evidence="5">
    <location>
        <begin position="78"/>
        <end position="99"/>
    </location>
</feature>
<feature type="transmembrane region" description="Helical" evidence="5">
    <location>
        <begin position="12"/>
        <end position="33"/>
    </location>
</feature>
<feature type="transmembrane region" description="Helical" evidence="5">
    <location>
        <begin position="105"/>
        <end position="127"/>
    </location>
</feature>
<dbReference type="InterPro" id="IPR020846">
    <property type="entry name" value="MFS_dom"/>
</dbReference>
<evidence type="ECO:0000313" key="7">
    <source>
        <dbReference type="EMBL" id="MEX1663720.1"/>
    </source>
</evidence>
<accession>A0ABV3TQ34</accession>
<sequence length="419" mass="43853">MNAALMDQSKDYWRVGFLAMALATASIPIYIHLPSFAATRLDLSLGQVGAILLLIRIVDFLQDPLLGYVTDRWARFRAGFAVLAMGLLAAGCVAVFSLLPEGHPALWLTGGLVVAFTGYSLGAILIYGQSAAFAGTGQARAQLSLASWRETGVLIGVTLGAIAPTLLANVSAHADGYVAFGWLIALLALIAIVLARPLWRKTQAASMRLNWRGLIGSGAGWLLLLAFVNSLPVAVTSTLFLFFVGDRLGLPDLAGPFLILFFIAAGASAPLWGRLARRVGARRVLLAAMILAIVSFIGAFSLPPGAALSFAAICIGSGIALGADMVILSALFAATLSRAGLQAGQAFGIWNFSAKATLAIAAGTVLPLLQHFGYQPDGENSRAALDALNFSYALVPCALKLVAIALVLRLPRDILDPAT</sequence>
<feature type="transmembrane region" description="Helical" evidence="5">
    <location>
        <begin position="284"/>
        <end position="302"/>
    </location>
</feature>
<dbReference type="Proteomes" id="UP001557465">
    <property type="component" value="Unassembled WGS sequence"/>
</dbReference>
<evidence type="ECO:0000259" key="6">
    <source>
        <dbReference type="PROSITE" id="PS50850"/>
    </source>
</evidence>
<evidence type="ECO:0000256" key="5">
    <source>
        <dbReference type="SAM" id="Phobius"/>
    </source>
</evidence>
<feature type="transmembrane region" description="Helical" evidence="5">
    <location>
        <begin position="348"/>
        <end position="369"/>
    </location>
</feature>
<dbReference type="PANTHER" id="PTHR11328:SF24">
    <property type="entry name" value="MAJOR FACILITATOR SUPERFAMILY (MFS) PROFILE DOMAIN-CONTAINING PROTEIN"/>
    <property type="match status" value="1"/>
</dbReference>
<keyword evidence="3 5" id="KW-1133">Transmembrane helix</keyword>
<reference evidence="7 8" key="1">
    <citation type="journal article" date="2011" name="Int. J. Syst. Evol. Microbiol.">
        <title>Zhongshania antarctica gen. nov., sp. nov. and Zhongshania guokunii sp. nov., gammaproteobacteria respectively isolated from coastal attached (fast) ice and surface seawater of the Antarctic.</title>
        <authorList>
            <person name="Li H.J."/>
            <person name="Zhang X.Y."/>
            <person name="Chen C.X."/>
            <person name="Zhang Y.J."/>
            <person name="Gao Z.M."/>
            <person name="Yu Y."/>
            <person name="Chen X.L."/>
            <person name="Chen B."/>
            <person name="Zhang Y.Z."/>
        </authorList>
    </citation>
    <scope>NUCLEOTIDE SEQUENCE [LARGE SCALE GENOMIC DNA]</scope>
    <source>
        <strain evidence="7 8">15-R06ZXC-3</strain>
    </source>
</reference>
<dbReference type="SUPFAM" id="SSF103473">
    <property type="entry name" value="MFS general substrate transporter"/>
    <property type="match status" value="1"/>
</dbReference>
<dbReference type="PANTHER" id="PTHR11328">
    <property type="entry name" value="MAJOR FACILITATOR SUPERFAMILY DOMAIN-CONTAINING PROTEIN"/>
    <property type="match status" value="1"/>
</dbReference>
<dbReference type="EMBL" id="JBFRYC010000026">
    <property type="protein sequence ID" value="MEX1663720.1"/>
    <property type="molecule type" value="Genomic_DNA"/>
</dbReference>
<evidence type="ECO:0000256" key="2">
    <source>
        <dbReference type="ARBA" id="ARBA00022692"/>
    </source>
</evidence>
<dbReference type="PROSITE" id="PS50850">
    <property type="entry name" value="MFS"/>
    <property type="match status" value="1"/>
</dbReference>
<feature type="transmembrane region" description="Helical" evidence="5">
    <location>
        <begin position="254"/>
        <end position="272"/>
    </location>
</feature>
<dbReference type="Pfam" id="PF13347">
    <property type="entry name" value="MFS_2"/>
    <property type="match status" value="1"/>
</dbReference>
<name>A0ABV3TQ34_9RHOB</name>
<comment type="similarity">
    <text evidence="1">Belongs to the sodium:galactoside symporter (TC 2.A.2) family.</text>
</comment>
<dbReference type="Gene3D" id="1.20.1250.20">
    <property type="entry name" value="MFS general substrate transporter like domains"/>
    <property type="match status" value="2"/>
</dbReference>
<feature type="domain" description="Major facilitator superfamily (MFS) profile" evidence="6">
    <location>
        <begin position="218"/>
        <end position="419"/>
    </location>
</feature>
<feature type="transmembrane region" description="Helical" evidence="5">
    <location>
        <begin position="179"/>
        <end position="199"/>
    </location>
</feature>
<proteinExistence type="inferred from homology"/>
<keyword evidence="8" id="KW-1185">Reference proteome</keyword>
<evidence type="ECO:0000313" key="8">
    <source>
        <dbReference type="Proteomes" id="UP001557465"/>
    </source>
</evidence>
<dbReference type="InterPro" id="IPR036259">
    <property type="entry name" value="MFS_trans_sf"/>
</dbReference>
<dbReference type="InterPro" id="IPR039672">
    <property type="entry name" value="MFS_2"/>
</dbReference>
<evidence type="ECO:0000256" key="3">
    <source>
        <dbReference type="ARBA" id="ARBA00022989"/>
    </source>
</evidence>
<comment type="caution">
    <text evidence="7">The sequence shown here is derived from an EMBL/GenBank/DDBJ whole genome shotgun (WGS) entry which is preliminary data.</text>
</comment>
<feature type="transmembrane region" description="Helical" evidence="5">
    <location>
        <begin position="148"/>
        <end position="167"/>
    </location>
</feature>
<feature type="transmembrane region" description="Helical" evidence="5">
    <location>
        <begin position="45"/>
        <end position="66"/>
    </location>
</feature>